<sequence length="503" mass="55954">MIAPTPTPAPIPAFAPVESPAGASDGSGVSGTELDGMDASLVVVEEEADAVEDVTSVVADAVSVVDWPLKIVPTTSYRVAFRFHIAHTSGSDGSTLNLPTPLLQQLVLWSQQYDVSLFVTLEHEIRSVPPVSAPGKTQRGVCIMKEKEAQSFEGKLSRKEGEEAEERPNRPEIRLMQQFVFGNFGLATMLSPAFAHRKYVYTASIAVVIVIFLTVNYAYSDRIRPSSLSGEAPLPTAPVTLQQEPFPHKIWQSWKDDSENPTDRTVGFPHQWRIVNPDWRYERITDANNDAYVRDRFDANISDVFTSLQDPILKADFLRYLILLREGGVWADIDVYPHQPVSKWIPKQFQGSVNLVVGIENDHHKQPIWPGSPYSVQLCQYSVLAKPNHPAIKTLVSQVAGDLKKLLESKQPGEAVSFEDVMSTTGPFAFTKVLMDYFKESTGVEHTGNELDRLEEPRLIGDVLVLPKDSFGWLPQEHTHDKGDPIILVEHLFIGSWRDGHPG</sequence>
<name>A0A365N248_GIBIN</name>
<dbReference type="PANTHER" id="PTHR31834:SF8">
    <property type="entry name" value="TRANSFERASE, PUTATIVE (AFU_ORTHOLOGUE AFUA_6G14040)-RELATED"/>
    <property type="match status" value="1"/>
</dbReference>
<dbReference type="InterPro" id="IPR039367">
    <property type="entry name" value="Och1-like"/>
</dbReference>
<evidence type="ECO:0008006" key="5">
    <source>
        <dbReference type="Google" id="ProtNLM"/>
    </source>
</evidence>
<dbReference type="Gene3D" id="3.90.550.20">
    <property type="match status" value="1"/>
</dbReference>
<accession>A0A365N248</accession>
<dbReference type="Pfam" id="PF04488">
    <property type="entry name" value="Gly_transf_sug"/>
    <property type="match status" value="1"/>
</dbReference>
<feature type="compositionally biased region" description="Pro residues" evidence="2">
    <location>
        <begin position="1"/>
        <end position="13"/>
    </location>
</feature>
<comment type="similarity">
    <text evidence="1">Belongs to the glycosyltransferase 32 family.</text>
</comment>
<dbReference type="InterPro" id="IPR007577">
    <property type="entry name" value="GlycoTrfase_DXD_sugar-bd_CS"/>
</dbReference>
<reference evidence="3 4" key="1">
    <citation type="submission" date="2017-12" db="EMBL/GenBank/DDBJ databases">
        <title>Genome sequence of the mycotoxigenic crop pathogen Fusarium proliferatum, strain ITEM 2341 from Date Palm.</title>
        <authorList>
            <person name="Almiman B.F."/>
            <person name="Shittu T.A."/>
            <person name="Muthumeenakshi S."/>
            <person name="Baroncelli R."/>
            <person name="Sreenivasaprasada S."/>
        </authorList>
    </citation>
    <scope>NUCLEOTIDE SEQUENCE [LARGE SCALE GENOMIC DNA]</scope>
    <source>
        <strain evidence="3 4">ITEM 2341</strain>
    </source>
</reference>
<feature type="region of interest" description="Disordered" evidence="2">
    <location>
        <begin position="1"/>
        <end position="31"/>
    </location>
</feature>
<comment type="caution">
    <text evidence="3">The sequence shown here is derived from an EMBL/GenBank/DDBJ whole genome shotgun (WGS) entry which is preliminary data.</text>
</comment>
<dbReference type="GO" id="GO:0000009">
    <property type="term" value="F:alpha-1,6-mannosyltransferase activity"/>
    <property type="evidence" value="ECO:0007669"/>
    <property type="project" value="InterPro"/>
</dbReference>
<evidence type="ECO:0000256" key="1">
    <source>
        <dbReference type="ARBA" id="ARBA00009003"/>
    </source>
</evidence>
<evidence type="ECO:0000313" key="4">
    <source>
        <dbReference type="Proteomes" id="UP000251714"/>
    </source>
</evidence>
<dbReference type="EMBL" id="PKMI01000026">
    <property type="protein sequence ID" value="RBA14772.1"/>
    <property type="molecule type" value="Genomic_DNA"/>
</dbReference>
<dbReference type="PANTHER" id="PTHR31834">
    <property type="entry name" value="INITIATION-SPECIFIC ALPHA-1,6-MANNOSYLTRANSFERASE"/>
    <property type="match status" value="1"/>
</dbReference>
<organism evidence="3 4">
    <name type="scientific">Gibberella intermedia</name>
    <name type="common">Bulb rot disease fungus</name>
    <name type="synonym">Fusarium proliferatum</name>
    <dbReference type="NCBI Taxonomy" id="948311"/>
    <lineage>
        <taxon>Eukaryota</taxon>
        <taxon>Fungi</taxon>
        <taxon>Dikarya</taxon>
        <taxon>Ascomycota</taxon>
        <taxon>Pezizomycotina</taxon>
        <taxon>Sordariomycetes</taxon>
        <taxon>Hypocreomycetidae</taxon>
        <taxon>Hypocreales</taxon>
        <taxon>Nectriaceae</taxon>
        <taxon>Fusarium</taxon>
        <taxon>Fusarium fujikuroi species complex</taxon>
    </lineage>
</organism>
<dbReference type="Proteomes" id="UP000251714">
    <property type="component" value="Unassembled WGS sequence"/>
</dbReference>
<dbReference type="InterPro" id="IPR029044">
    <property type="entry name" value="Nucleotide-diphossugar_trans"/>
</dbReference>
<proteinExistence type="inferred from homology"/>
<gene>
    <name evidence="3" type="ORF">FPRO05_13317</name>
</gene>
<protein>
    <recommendedName>
        <fullName evidence="5">Initiation-specific alpha-1,6-mannosyltransferase</fullName>
    </recommendedName>
</protein>
<dbReference type="SUPFAM" id="SSF53448">
    <property type="entry name" value="Nucleotide-diphospho-sugar transferases"/>
    <property type="match status" value="1"/>
</dbReference>
<evidence type="ECO:0000256" key="2">
    <source>
        <dbReference type="SAM" id="MobiDB-lite"/>
    </source>
</evidence>
<dbReference type="GO" id="GO:0006487">
    <property type="term" value="P:protein N-linked glycosylation"/>
    <property type="evidence" value="ECO:0007669"/>
    <property type="project" value="TreeGrafter"/>
</dbReference>
<dbReference type="AlphaFoldDB" id="A0A365N248"/>
<evidence type="ECO:0000313" key="3">
    <source>
        <dbReference type="EMBL" id="RBA14772.1"/>
    </source>
</evidence>
<dbReference type="GO" id="GO:0000136">
    <property type="term" value="C:mannan polymerase complex"/>
    <property type="evidence" value="ECO:0007669"/>
    <property type="project" value="TreeGrafter"/>
</dbReference>